<comment type="function">
    <text evidence="9">Part of the tripartite ATP-independent periplasmic (TRAP) transport system.</text>
</comment>
<protein>
    <recommendedName>
        <fullName evidence="9">TRAP transporter small permease protein</fullName>
    </recommendedName>
</protein>
<sequence>MTHVLRALRLIDEAIAALAAIVVGGTAVITVLAVFYRYVMNAALPWPEEVAGYLLVWLTFSGGYLAFRQRAHISFSLLVEKMPERAQRVVGLFNDLILAALLVFMTVYSYRMLSLLGGERLMASGLPQGIFMVSLLIFSVGGLIHLVVYRFEPPPEREP</sequence>
<feature type="transmembrane region" description="Helical" evidence="9">
    <location>
        <begin position="50"/>
        <end position="67"/>
    </location>
</feature>
<dbReference type="GO" id="GO:0005886">
    <property type="term" value="C:plasma membrane"/>
    <property type="evidence" value="ECO:0007669"/>
    <property type="project" value="UniProtKB-SubCell"/>
</dbReference>
<evidence type="ECO:0000256" key="4">
    <source>
        <dbReference type="ARBA" id="ARBA00022519"/>
    </source>
</evidence>
<feature type="domain" description="Tripartite ATP-independent periplasmic transporters DctQ component" evidence="10">
    <location>
        <begin position="27"/>
        <end position="147"/>
    </location>
</feature>
<comment type="caution">
    <text evidence="11">The sequence shown here is derived from an EMBL/GenBank/DDBJ whole genome shotgun (WGS) entry which is preliminary data.</text>
</comment>
<evidence type="ECO:0000313" key="12">
    <source>
        <dbReference type="Proteomes" id="UP000017819"/>
    </source>
</evidence>
<feature type="transmembrane region" description="Helical" evidence="9">
    <location>
        <begin position="130"/>
        <end position="149"/>
    </location>
</feature>
<dbReference type="InterPro" id="IPR055348">
    <property type="entry name" value="DctQ"/>
</dbReference>
<dbReference type="GO" id="GO:0022857">
    <property type="term" value="F:transmembrane transporter activity"/>
    <property type="evidence" value="ECO:0007669"/>
    <property type="project" value="UniProtKB-UniRule"/>
</dbReference>
<comment type="subunit">
    <text evidence="9">The complex comprises the extracytoplasmic solute receptor protein and the two transmembrane proteins.</text>
</comment>
<keyword evidence="12" id="KW-1185">Reference proteome</keyword>
<dbReference type="OrthoDB" id="4964541at2"/>
<reference evidence="11 12" key="1">
    <citation type="journal article" date="2014" name="Genome Announc.">
        <title>Draft Genome Sequence of Lutibaculum baratangense Strain AMV1T, Isolated from a Mud Volcano in Andamans, India.</title>
        <authorList>
            <person name="Singh A."/>
            <person name="Sreenivas A."/>
            <person name="Sathyanarayana Reddy G."/>
            <person name="Pinnaka A.K."/>
            <person name="Shivaji S."/>
        </authorList>
    </citation>
    <scope>NUCLEOTIDE SEQUENCE [LARGE SCALE GENOMIC DNA]</scope>
    <source>
        <strain evidence="11 12">AMV1</strain>
    </source>
</reference>
<comment type="subcellular location">
    <subcellularLocation>
        <location evidence="1 9">Cell inner membrane</location>
        <topology evidence="1 9">Multi-pass membrane protein</topology>
    </subcellularLocation>
</comment>
<dbReference type="PANTHER" id="PTHR35011:SF2">
    <property type="entry name" value="2,3-DIKETO-L-GULONATE TRAP TRANSPORTER SMALL PERMEASE PROTEIN YIAM"/>
    <property type="match status" value="1"/>
</dbReference>
<accession>V4RC90</accession>
<keyword evidence="5 9" id="KW-0812">Transmembrane</keyword>
<dbReference type="RefSeq" id="WP_023433139.1">
    <property type="nucleotide sequence ID" value="NZ_AWXZ01000038.1"/>
</dbReference>
<keyword evidence="7 9" id="KW-0472">Membrane</keyword>
<evidence type="ECO:0000256" key="5">
    <source>
        <dbReference type="ARBA" id="ARBA00022692"/>
    </source>
</evidence>
<name>V4RC90_9HYPH</name>
<dbReference type="eggNOG" id="COG3090">
    <property type="taxonomic scope" value="Bacteria"/>
</dbReference>
<evidence type="ECO:0000256" key="9">
    <source>
        <dbReference type="RuleBase" id="RU369079"/>
    </source>
</evidence>
<keyword evidence="2 9" id="KW-0813">Transport</keyword>
<organism evidence="11 12">
    <name type="scientific">Lutibaculum baratangense AMV1</name>
    <dbReference type="NCBI Taxonomy" id="631454"/>
    <lineage>
        <taxon>Bacteria</taxon>
        <taxon>Pseudomonadati</taxon>
        <taxon>Pseudomonadota</taxon>
        <taxon>Alphaproteobacteria</taxon>
        <taxon>Hyphomicrobiales</taxon>
        <taxon>Tepidamorphaceae</taxon>
        <taxon>Lutibaculum</taxon>
    </lineage>
</organism>
<evidence type="ECO:0000256" key="8">
    <source>
        <dbReference type="ARBA" id="ARBA00038436"/>
    </source>
</evidence>
<dbReference type="InterPro" id="IPR007387">
    <property type="entry name" value="TRAP_DctQ"/>
</dbReference>
<evidence type="ECO:0000256" key="7">
    <source>
        <dbReference type="ARBA" id="ARBA00023136"/>
    </source>
</evidence>
<dbReference type="Proteomes" id="UP000017819">
    <property type="component" value="Unassembled WGS sequence"/>
</dbReference>
<dbReference type="AlphaFoldDB" id="V4RC90"/>
<evidence type="ECO:0000313" key="11">
    <source>
        <dbReference type="EMBL" id="ESR23786.1"/>
    </source>
</evidence>
<evidence type="ECO:0000259" key="10">
    <source>
        <dbReference type="Pfam" id="PF04290"/>
    </source>
</evidence>
<evidence type="ECO:0000256" key="1">
    <source>
        <dbReference type="ARBA" id="ARBA00004429"/>
    </source>
</evidence>
<evidence type="ECO:0000256" key="2">
    <source>
        <dbReference type="ARBA" id="ARBA00022448"/>
    </source>
</evidence>
<comment type="similarity">
    <text evidence="8 9">Belongs to the TRAP transporter small permease family.</text>
</comment>
<dbReference type="EMBL" id="AWXZ01000038">
    <property type="protein sequence ID" value="ESR23786.1"/>
    <property type="molecule type" value="Genomic_DNA"/>
</dbReference>
<evidence type="ECO:0000256" key="3">
    <source>
        <dbReference type="ARBA" id="ARBA00022475"/>
    </source>
</evidence>
<keyword evidence="4 9" id="KW-0997">Cell inner membrane</keyword>
<keyword evidence="3" id="KW-1003">Cell membrane</keyword>
<keyword evidence="6 9" id="KW-1133">Transmembrane helix</keyword>
<dbReference type="PANTHER" id="PTHR35011">
    <property type="entry name" value="2,3-DIKETO-L-GULONATE TRAP TRANSPORTER SMALL PERMEASE PROTEIN YIAM"/>
    <property type="match status" value="1"/>
</dbReference>
<dbReference type="Pfam" id="PF04290">
    <property type="entry name" value="DctQ"/>
    <property type="match status" value="1"/>
</dbReference>
<feature type="transmembrane region" description="Helical" evidence="9">
    <location>
        <begin position="15"/>
        <end position="38"/>
    </location>
</feature>
<feature type="transmembrane region" description="Helical" evidence="9">
    <location>
        <begin position="88"/>
        <end position="110"/>
    </location>
</feature>
<dbReference type="STRING" id="631454.N177_3016"/>
<dbReference type="GO" id="GO:0015740">
    <property type="term" value="P:C4-dicarboxylate transport"/>
    <property type="evidence" value="ECO:0007669"/>
    <property type="project" value="TreeGrafter"/>
</dbReference>
<gene>
    <name evidence="11" type="ORF">N177_3016</name>
</gene>
<proteinExistence type="inferred from homology"/>
<evidence type="ECO:0000256" key="6">
    <source>
        <dbReference type="ARBA" id="ARBA00022989"/>
    </source>
</evidence>